<protein>
    <submittedName>
        <fullName evidence="1">Uncharacterized protein</fullName>
    </submittedName>
</protein>
<gene>
    <name evidence="1" type="ORF">D6D21_03560</name>
</gene>
<accession>A0AB74J2N4</accession>
<evidence type="ECO:0000313" key="2">
    <source>
        <dbReference type="Proteomes" id="UP000309076"/>
    </source>
</evidence>
<dbReference type="Proteomes" id="UP000309076">
    <property type="component" value="Unassembled WGS sequence"/>
</dbReference>
<organism evidence="1 2">
    <name type="scientific">Aureobasidium pullulans</name>
    <name type="common">Black yeast</name>
    <name type="synonym">Pullularia pullulans</name>
    <dbReference type="NCBI Taxonomy" id="5580"/>
    <lineage>
        <taxon>Eukaryota</taxon>
        <taxon>Fungi</taxon>
        <taxon>Dikarya</taxon>
        <taxon>Ascomycota</taxon>
        <taxon>Pezizomycotina</taxon>
        <taxon>Dothideomycetes</taxon>
        <taxon>Dothideomycetidae</taxon>
        <taxon>Dothideales</taxon>
        <taxon>Saccotheciaceae</taxon>
        <taxon>Aureobasidium</taxon>
    </lineage>
</organism>
<evidence type="ECO:0000313" key="1">
    <source>
        <dbReference type="EMBL" id="THW47155.1"/>
    </source>
</evidence>
<dbReference type="AlphaFoldDB" id="A0AB74J2N4"/>
<reference evidence="1 2" key="1">
    <citation type="submission" date="2018-10" db="EMBL/GenBank/DDBJ databases">
        <title>Fifty Aureobasidium pullulans genomes reveal a recombining polyextremotolerant generalist.</title>
        <authorList>
            <person name="Gostincar C."/>
            <person name="Turk M."/>
            <person name="Zajc J."/>
            <person name="Gunde-Cimerman N."/>
        </authorList>
    </citation>
    <scope>NUCLEOTIDE SEQUENCE [LARGE SCALE GENOMIC DNA]</scope>
    <source>
        <strain evidence="1 2">EXF-10796</strain>
    </source>
</reference>
<comment type="caution">
    <text evidence="1">The sequence shown here is derived from an EMBL/GenBank/DDBJ whole genome shotgun (WGS) entry which is preliminary data.</text>
</comment>
<sequence length="137" mass="15483">MEKVELALRVYLRPGVPLTRFGIERLAKSYICEMHPHRTDVVDMVTSQWYADLLGIPRKGGVNPGDYNLKEPQHIEKTENAALEKTSNDLAVVETLLRARLAATERMNEKLSDIVKQLQDGLKAREDTISRIEALLG</sequence>
<name>A0AB74J2N4_AURPU</name>
<dbReference type="EMBL" id="QZAM01000051">
    <property type="protein sequence ID" value="THW47155.1"/>
    <property type="molecule type" value="Genomic_DNA"/>
</dbReference>
<proteinExistence type="predicted"/>